<dbReference type="GO" id="GO:0003824">
    <property type="term" value="F:catalytic activity"/>
    <property type="evidence" value="ECO:0007669"/>
    <property type="project" value="InterPro"/>
</dbReference>
<dbReference type="NCBIfam" id="TIGR04085">
    <property type="entry name" value="rSAM_more_4Fe4S"/>
    <property type="match status" value="1"/>
</dbReference>
<gene>
    <name evidence="6" type="ORF">UU83_C0040G0006</name>
</gene>
<dbReference type="CDD" id="cd01335">
    <property type="entry name" value="Radical_SAM"/>
    <property type="match status" value="1"/>
</dbReference>
<evidence type="ECO:0000259" key="5">
    <source>
        <dbReference type="PROSITE" id="PS51918"/>
    </source>
</evidence>
<evidence type="ECO:0000313" key="7">
    <source>
        <dbReference type="Proteomes" id="UP000033856"/>
    </source>
</evidence>
<dbReference type="Gene3D" id="3.20.20.70">
    <property type="entry name" value="Aldolase class I"/>
    <property type="match status" value="1"/>
</dbReference>
<dbReference type="Proteomes" id="UP000033856">
    <property type="component" value="Unassembled WGS sequence"/>
</dbReference>
<evidence type="ECO:0000256" key="1">
    <source>
        <dbReference type="ARBA" id="ARBA00022691"/>
    </source>
</evidence>
<evidence type="ECO:0000256" key="4">
    <source>
        <dbReference type="ARBA" id="ARBA00023014"/>
    </source>
</evidence>
<feature type="domain" description="Radical SAM core" evidence="5">
    <location>
        <begin position="5"/>
        <end position="226"/>
    </location>
</feature>
<keyword evidence="4" id="KW-0411">Iron-sulfur</keyword>
<dbReference type="PANTHER" id="PTHR11228">
    <property type="entry name" value="RADICAL SAM DOMAIN PROTEIN"/>
    <property type="match status" value="1"/>
</dbReference>
<keyword evidence="2" id="KW-0479">Metal-binding</keyword>
<evidence type="ECO:0000256" key="3">
    <source>
        <dbReference type="ARBA" id="ARBA00023004"/>
    </source>
</evidence>
<dbReference type="SFLD" id="SFLDG01067">
    <property type="entry name" value="SPASM/twitch_domain_containing"/>
    <property type="match status" value="1"/>
</dbReference>
<dbReference type="InterPro" id="IPR023885">
    <property type="entry name" value="4Fe4S-binding_SPASM_dom"/>
</dbReference>
<sequence>MYRRIKSPTIVQVELTEKCPNVCLHCYNYWRSKEPGGIRKYADFPFAMVPLVAEKLADAGVFHLVLTGGEPLANKKSLKAFIVECGKRGLTCGINSTLRGLLPEDVEMFKQKHVLGVLVSLLGSTSENHDAITQSTGSFSQTIKGIQTLINNNISVSISMVISAKNNTDLIKTATLAKSLGVRGFYATKASCAGNCQDFRGLKLDQKQFNEHLEDLLTVSKNLGMKSGFLECYPLCGINIAHKFKEFLGRKCFAGVTGMTIGPTGEARPCSHLDSVYGNIFTESLLEIWERMAHWAKQDYLPEICRSCSILKQCSGGCRMEAKMLNGGIYNLDPYAMPQNVPNIISQFNQSEKCAPGLELCEAYQINKRVRTRKEDFGSIIFIGNTMAGYLDERLTMFVNFLKSGTYRPQKLEDLVLSAESQYHFENGLQVITNLVLKKILIPCEF</sequence>
<proteinExistence type="predicted"/>
<dbReference type="InterPro" id="IPR007197">
    <property type="entry name" value="rSAM"/>
</dbReference>
<dbReference type="Pfam" id="PF13186">
    <property type="entry name" value="SPASM"/>
    <property type="match status" value="1"/>
</dbReference>
<dbReference type="GO" id="GO:0051536">
    <property type="term" value="F:iron-sulfur cluster binding"/>
    <property type="evidence" value="ECO:0007669"/>
    <property type="project" value="UniProtKB-KW"/>
</dbReference>
<keyword evidence="1" id="KW-0949">S-adenosyl-L-methionine</keyword>
<accession>A0A0G0XFZ7</accession>
<keyword evidence="3" id="KW-0408">Iron</keyword>
<dbReference type="SUPFAM" id="SSF102114">
    <property type="entry name" value="Radical SAM enzymes"/>
    <property type="match status" value="1"/>
</dbReference>
<protein>
    <submittedName>
        <fullName evidence="6">Radical SAM domain protein</fullName>
    </submittedName>
</protein>
<reference evidence="6 7" key="1">
    <citation type="journal article" date="2015" name="Nature">
        <title>rRNA introns, odd ribosomes, and small enigmatic genomes across a large radiation of phyla.</title>
        <authorList>
            <person name="Brown C.T."/>
            <person name="Hug L.A."/>
            <person name="Thomas B.C."/>
            <person name="Sharon I."/>
            <person name="Castelle C.J."/>
            <person name="Singh A."/>
            <person name="Wilkins M.J."/>
            <person name="Williams K.H."/>
            <person name="Banfield J.F."/>
        </authorList>
    </citation>
    <scope>NUCLEOTIDE SEQUENCE [LARGE SCALE GENOMIC DNA]</scope>
</reference>
<dbReference type="EMBL" id="LCCD01000040">
    <property type="protein sequence ID" value="KKS23789.1"/>
    <property type="molecule type" value="Genomic_DNA"/>
</dbReference>
<name>A0A0G0XFZ7_9BACT</name>
<comment type="caution">
    <text evidence="6">The sequence shown here is derived from an EMBL/GenBank/DDBJ whole genome shotgun (WGS) entry which is preliminary data.</text>
</comment>
<organism evidence="6 7">
    <name type="scientific">Candidatus Jorgensenbacteria bacterium GW2011_GWF2_41_8</name>
    <dbReference type="NCBI Taxonomy" id="1618667"/>
    <lineage>
        <taxon>Bacteria</taxon>
        <taxon>Candidatus Joergenseniibacteriota</taxon>
    </lineage>
</organism>
<dbReference type="PROSITE" id="PS51918">
    <property type="entry name" value="RADICAL_SAM"/>
    <property type="match status" value="1"/>
</dbReference>
<dbReference type="InterPro" id="IPR050377">
    <property type="entry name" value="Radical_SAM_PqqE_MftC-like"/>
</dbReference>
<dbReference type="SFLD" id="SFLDG01386">
    <property type="entry name" value="main_SPASM_domain-containing"/>
    <property type="match status" value="1"/>
</dbReference>
<dbReference type="InterPro" id="IPR013785">
    <property type="entry name" value="Aldolase_TIM"/>
</dbReference>
<dbReference type="AlphaFoldDB" id="A0A0G0XFZ7"/>
<dbReference type="GO" id="GO:0046872">
    <property type="term" value="F:metal ion binding"/>
    <property type="evidence" value="ECO:0007669"/>
    <property type="project" value="UniProtKB-KW"/>
</dbReference>
<dbReference type="Pfam" id="PF04055">
    <property type="entry name" value="Radical_SAM"/>
    <property type="match status" value="1"/>
</dbReference>
<dbReference type="InterPro" id="IPR058240">
    <property type="entry name" value="rSAM_sf"/>
</dbReference>
<dbReference type="SFLD" id="SFLDS00029">
    <property type="entry name" value="Radical_SAM"/>
    <property type="match status" value="1"/>
</dbReference>
<evidence type="ECO:0000313" key="6">
    <source>
        <dbReference type="EMBL" id="KKS23789.1"/>
    </source>
</evidence>
<dbReference type="PANTHER" id="PTHR11228:SF7">
    <property type="entry name" value="PQQA PEPTIDE CYCLASE"/>
    <property type="match status" value="1"/>
</dbReference>
<evidence type="ECO:0000256" key="2">
    <source>
        <dbReference type="ARBA" id="ARBA00022723"/>
    </source>
</evidence>